<dbReference type="Gramene" id="TVU21857">
    <property type="protein sequence ID" value="TVU21857"/>
    <property type="gene ID" value="EJB05_31527"/>
</dbReference>
<dbReference type="PANTHER" id="PTHR33103">
    <property type="entry name" value="OS01G0153900 PROTEIN"/>
    <property type="match status" value="1"/>
</dbReference>
<gene>
    <name evidence="1" type="ORF">EJB05_31527</name>
</gene>
<keyword evidence="2" id="KW-1185">Reference proteome</keyword>
<accession>A0A5J9UEV0</accession>
<dbReference type="EMBL" id="RWGY01000026">
    <property type="protein sequence ID" value="TVU21857.1"/>
    <property type="molecule type" value="Genomic_DNA"/>
</dbReference>
<dbReference type="PANTHER" id="PTHR33103:SF101">
    <property type="match status" value="1"/>
</dbReference>
<feature type="non-terminal residue" evidence="1">
    <location>
        <position position="1"/>
    </location>
</feature>
<reference evidence="1 2" key="1">
    <citation type="journal article" date="2019" name="Sci. Rep.">
        <title>A high-quality genome of Eragrostis curvula grass provides insights into Poaceae evolution and supports new strategies to enhance forage quality.</title>
        <authorList>
            <person name="Carballo J."/>
            <person name="Santos B.A.C.M."/>
            <person name="Zappacosta D."/>
            <person name="Garbus I."/>
            <person name="Selva J.P."/>
            <person name="Gallo C.A."/>
            <person name="Diaz A."/>
            <person name="Albertini E."/>
            <person name="Caccamo M."/>
            <person name="Echenique V."/>
        </authorList>
    </citation>
    <scope>NUCLEOTIDE SEQUENCE [LARGE SCALE GENOMIC DNA]</scope>
    <source>
        <strain evidence="2">cv. Victoria</strain>
        <tissue evidence="1">Leaf</tissue>
    </source>
</reference>
<dbReference type="InterPro" id="IPR007750">
    <property type="entry name" value="DUF674"/>
</dbReference>
<dbReference type="OrthoDB" id="718993at2759"/>
<dbReference type="Proteomes" id="UP000324897">
    <property type="component" value="Unassembled WGS sequence"/>
</dbReference>
<evidence type="ECO:0000313" key="1">
    <source>
        <dbReference type="EMBL" id="TVU21857.1"/>
    </source>
</evidence>
<organism evidence="1 2">
    <name type="scientific">Eragrostis curvula</name>
    <name type="common">weeping love grass</name>
    <dbReference type="NCBI Taxonomy" id="38414"/>
    <lineage>
        <taxon>Eukaryota</taxon>
        <taxon>Viridiplantae</taxon>
        <taxon>Streptophyta</taxon>
        <taxon>Embryophyta</taxon>
        <taxon>Tracheophyta</taxon>
        <taxon>Spermatophyta</taxon>
        <taxon>Magnoliopsida</taxon>
        <taxon>Liliopsida</taxon>
        <taxon>Poales</taxon>
        <taxon>Poaceae</taxon>
        <taxon>PACMAD clade</taxon>
        <taxon>Chloridoideae</taxon>
        <taxon>Eragrostideae</taxon>
        <taxon>Eragrostidinae</taxon>
        <taxon>Eragrostis</taxon>
    </lineage>
</organism>
<protein>
    <submittedName>
        <fullName evidence="1">Uncharacterized protein</fullName>
    </submittedName>
</protein>
<proteinExistence type="predicted"/>
<name>A0A5J9UEV0_9POAL</name>
<sequence>MATALSMELVIDAANHRVLFAEVTKGAVDYLHSLLASPDMSIAFENATAGGCVGNLYDSVELLDDAARATGVLVPPPAPPSSAGQQPAKRFFECGDKLGANCARYVADARGASCPSCGRKMKAEVLPQLSSPGAGCSGGNAAAAATGGGGEADMSVMCLLRDDLTVMPVPASELSLARSMALYVLSGAVSFAALQRRTVQLGVSIVKLTFDDLLQGLAILEASLQSRTVLTDVFLGDNKALRSCMESIQNMEIK</sequence>
<comment type="caution">
    <text evidence="1">The sequence shown here is derived from an EMBL/GenBank/DDBJ whole genome shotgun (WGS) entry which is preliminary data.</text>
</comment>
<dbReference type="Pfam" id="PF05056">
    <property type="entry name" value="DUF674"/>
    <property type="match status" value="2"/>
</dbReference>
<evidence type="ECO:0000313" key="2">
    <source>
        <dbReference type="Proteomes" id="UP000324897"/>
    </source>
</evidence>
<dbReference type="AlphaFoldDB" id="A0A5J9UEV0"/>